<dbReference type="AlphaFoldDB" id="R2SR16"/>
<dbReference type="CDD" id="cd18793">
    <property type="entry name" value="SF2_C_SNF"/>
    <property type="match status" value="1"/>
</dbReference>
<comment type="caution">
    <text evidence="7">The sequence shown here is derived from an EMBL/GenBank/DDBJ whole genome shotgun (WGS) entry which is preliminary data.</text>
</comment>
<dbReference type="PROSITE" id="PS51194">
    <property type="entry name" value="HELICASE_CTER"/>
    <property type="match status" value="1"/>
</dbReference>
<sequence>MPRVVTNKGDDTVANLISSLIDDNSMISIMTSSFSIYAFHALQKQIKRSSGMRMILSEVAVEKTDSSLLKRFEIAEKENMISGNNYEIRLRNKMNSAFIARETSEIIRQKVLFKKVLSPPSNQIFIENFKDEDKRLNIAGAFDFTGDGLGIVEGEQLFPPQALIGSESLVDIFVQNFNSLWEDNKLTQNITDQILEKVKKLYQENTPEWIYFVSLYHIFHEQLDELDEKKVIKEGTGFKDTIIWNKLYQFQKDGVVGLIEKLEKYNGAILADSVGLGKTFSALAVIKYYELRNDRVLVLAPKRLKDNWTIYTQNDIRNVLNQDRFNYDVLNHTDLSRYHGFSGNIDLRTINWGNYDLVVIDESHNFRNNVATNNENPTRYHRLMKDIIKSGVKTKVLMLSATPVNNRMNDIKNQIAFITEDNSLALQKFGIDDIDQELRKAQNSFNRWSNLNPETRTTRQFLDAVNPGYFKLLDMLTIARSRKHIEKYYDSSEIGEFPERLLPKTIKANIDEKNLFIPLEEVNQKISELSLALYTPMSYVMPQLKGKYESLYDIKVKDGKSVFKQVDREQALTGLIRVNLLKRMESSIHSFRLTLERILQNLNDTIVQIDEYKNGDIIAKSINDFSEDDIESMFDNEQWVGKKTKILLGDMDLVKWRGALQDDRLLIQKLYEVATLVTSYEDSKLNNLKEIIRKKIIQPINPDNKKIIIFTAFSDTAEYLYNNLSEQNLEEYGLHTALITGSGGQKTTIENVEIKDMNDILLHFSPVSKGRSQVYPDVVEEIDILIATDTISEGQNLQDADFLINYDIHWNPVRVIQRFGRIDRIGSRNSKIQLVNFWPNMDLDEYINLENRVRGRMVLMNASATGEDDILNIKNNKEMNDLSYRKNQLRQLQNEVLDLEDVNGAISITDVTFTDFKADLSNAIKSYEKELLAAPKGMFAITDASLVNGVDPGVILILKQNRLSIKKDSTSLLPYLLIYMNMDGTVKINHTHARDILNYFKQLTINQDELFQDLIDTFNEETDDGKNMDEYSFLLNQAIAAIKGMKEEQGRMSLFSPGGTNFKVRQLDSVDEVELISFLIIREG</sequence>
<accession>R2SR16</accession>
<gene>
    <name evidence="7" type="ORF">UAU_01208</name>
</gene>
<dbReference type="InterPro" id="IPR014001">
    <property type="entry name" value="Helicase_ATP-bd"/>
</dbReference>
<keyword evidence="3" id="KW-0347">Helicase</keyword>
<proteinExistence type="predicted"/>
<keyword evidence="2" id="KW-0378">Hydrolase</keyword>
<dbReference type="PANTHER" id="PTHR45766">
    <property type="entry name" value="DNA ANNEALING HELICASE AND ENDONUCLEASE ZRANB3 FAMILY MEMBER"/>
    <property type="match status" value="1"/>
</dbReference>
<dbReference type="InterPro" id="IPR057342">
    <property type="entry name" value="DEXDc_RapA"/>
</dbReference>
<dbReference type="CDD" id="cd18011">
    <property type="entry name" value="DEXDc_RapA"/>
    <property type="match status" value="1"/>
</dbReference>
<dbReference type="EMBL" id="AJAQ01000011">
    <property type="protein sequence ID" value="EOH95246.1"/>
    <property type="molecule type" value="Genomic_DNA"/>
</dbReference>
<evidence type="ECO:0000259" key="6">
    <source>
        <dbReference type="PROSITE" id="PS51194"/>
    </source>
</evidence>
<dbReference type="SMART" id="SM00487">
    <property type="entry name" value="DEXDc"/>
    <property type="match status" value="1"/>
</dbReference>
<dbReference type="Proteomes" id="UP000013782">
    <property type="component" value="Unassembled WGS sequence"/>
</dbReference>
<evidence type="ECO:0000313" key="8">
    <source>
        <dbReference type="Proteomes" id="UP000013782"/>
    </source>
</evidence>
<dbReference type="PANTHER" id="PTHR45766:SF6">
    <property type="entry name" value="SWI_SNF-RELATED MATRIX-ASSOCIATED ACTIN-DEPENDENT REGULATOR OF CHROMATIN SUBFAMILY A-LIKE PROTEIN 1"/>
    <property type="match status" value="1"/>
</dbReference>
<dbReference type="InterPro" id="IPR000330">
    <property type="entry name" value="SNF2_N"/>
</dbReference>
<dbReference type="Pfam" id="PF00176">
    <property type="entry name" value="SNF2-rel_dom"/>
    <property type="match status" value="1"/>
</dbReference>
<dbReference type="GO" id="GO:0016787">
    <property type="term" value="F:hydrolase activity"/>
    <property type="evidence" value="ECO:0007669"/>
    <property type="project" value="UniProtKB-KW"/>
</dbReference>
<dbReference type="STRING" id="160454.RV10_GL000559"/>
<organism evidence="7 8">
    <name type="scientific">Enterococcus pallens ATCC BAA-351</name>
    <dbReference type="NCBI Taxonomy" id="1158607"/>
    <lineage>
        <taxon>Bacteria</taxon>
        <taxon>Bacillati</taxon>
        <taxon>Bacillota</taxon>
        <taxon>Bacilli</taxon>
        <taxon>Lactobacillales</taxon>
        <taxon>Enterococcaceae</taxon>
        <taxon>Enterococcus</taxon>
    </lineage>
</organism>
<dbReference type="GO" id="GO:0006281">
    <property type="term" value="P:DNA repair"/>
    <property type="evidence" value="ECO:0007669"/>
    <property type="project" value="TreeGrafter"/>
</dbReference>
<dbReference type="HOGENOM" id="CLU_008466_2_0_9"/>
<dbReference type="PROSITE" id="PS51192">
    <property type="entry name" value="HELICASE_ATP_BIND_1"/>
    <property type="match status" value="1"/>
</dbReference>
<dbReference type="Gene3D" id="3.40.50.300">
    <property type="entry name" value="P-loop containing nucleotide triphosphate hydrolases"/>
    <property type="match status" value="1"/>
</dbReference>
<evidence type="ECO:0000256" key="1">
    <source>
        <dbReference type="ARBA" id="ARBA00022741"/>
    </source>
</evidence>
<name>R2SR16_9ENTE</name>
<evidence type="ECO:0000313" key="7">
    <source>
        <dbReference type="EMBL" id="EOH95246.1"/>
    </source>
</evidence>
<evidence type="ECO:0000256" key="4">
    <source>
        <dbReference type="ARBA" id="ARBA00022840"/>
    </source>
</evidence>
<dbReference type="eggNOG" id="COG0553">
    <property type="taxonomic scope" value="Bacteria"/>
</dbReference>
<dbReference type="GO" id="GO:0005524">
    <property type="term" value="F:ATP binding"/>
    <property type="evidence" value="ECO:0007669"/>
    <property type="project" value="UniProtKB-KW"/>
</dbReference>
<keyword evidence="1" id="KW-0547">Nucleotide-binding</keyword>
<evidence type="ECO:0000256" key="3">
    <source>
        <dbReference type="ARBA" id="ARBA00022806"/>
    </source>
</evidence>
<dbReference type="InterPro" id="IPR049730">
    <property type="entry name" value="SNF2/RAD54-like_C"/>
</dbReference>
<feature type="domain" description="Helicase ATP-binding" evidence="5">
    <location>
        <begin position="259"/>
        <end position="421"/>
    </location>
</feature>
<dbReference type="InterPro" id="IPR027417">
    <property type="entry name" value="P-loop_NTPase"/>
</dbReference>
<dbReference type="GO" id="GO:0031297">
    <property type="term" value="P:replication fork processing"/>
    <property type="evidence" value="ECO:0007669"/>
    <property type="project" value="TreeGrafter"/>
</dbReference>
<dbReference type="InterPro" id="IPR001650">
    <property type="entry name" value="Helicase_C-like"/>
</dbReference>
<dbReference type="GO" id="GO:0004386">
    <property type="term" value="F:helicase activity"/>
    <property type="evidence" value="ECO:0007669"/>
    <property type="project" value="UniProtKB-KW"/>
</dbReference>
<dbReference type="PATRIC" id="fig|1158607.3.peg.1191"/>
<evidence type="ECO:0000259" key="5">
    <source>
        <dbReference type="PROSITE" id="PS51192"/>
    </source>
</evidence>
<keyword evidence="8" id="KW-1185">Reference proteome</keyword>
<reference evidence="7 8" key="1">
    <citation type="submission" date="2013-02" db="EMBL/GenBank/DDBJ databases">
        <title>The Genome Sequence of Enterococcus pallens BAA-351.</title>
        <authorList>
            <consortium name="The Broad Institute Genome Sequencing Platform"/>
            <consortium name="The Broad Institute Genome Sequencing Center for Infectious Disease"/>
            <person name="Earl A.M."/>
            <person name="Gilmore M.S."/>
            <person name="Lebreton F."/>
            <person name="Walker B."/>
            <person name="Young S.K."/>
            <person name="Zeng Q."/>
            <person name="Gargeya S."/>
            <person name="Fitzgerald M."/>
            <person name="Haas B."/>
            <person name="Abouelleil A."/>
            <person name="Alvarado L."/>
            <person name="Arachchi H.M."/>
            <person name="Berlin A.M."/>
            <person name="Chapman S.B."/>
            <person name="Dewar J."/>
            <person name="Goldberg J."/>
            <person name="Griggs A."/>
            <person name="Gujja S."/>
            <person name="Hansen M."/>
            <person name="Howarth C."/>
            <person name="Imamovic A."/>
            <person name="Larimer J."/>
            <person name="McCowan C."/>
            <person name="Murphy C."/>
            <person name="Neiman D."/>
            <person name="Pearson M."/>
            <person name="Priest M."/>
            <person name="Roberts A."/>
            <person name="Saif S."/>
            <person name="Shea T."/>
            <person name="Sisk P."/>
            <person name="Sykes S."/>
            <person name="Wortman J."/>
            <person name="Nusbaum C."/>
            <person name="Birren B."/>
        </authorList>
    </citation>
    <scope>NUCLEOTIDE SEQUENCE [LARGE SCALE GENOMIC DNA]</scope>
    <source>
        <strain evidence="7 8">ATCC BAA-351</strain>
    </source>
</reference>
<dbReference type="SMART" id="SM00490">
    <property type="entry name" value="HELICc"/>
    <property type="match status" value="1"/>
</dbReference>
<evidence type="ECO:0008006" key="9">
    <source>
        <dbReference type="Google" id="ProtNLM"/>
    </source>
</evidence>
<dbReference type="RefSeq" id="WP_010756238.1">
    <property type="nucleotide sequence ID" value="NZ_ASWD01000002.1"/>
</dbReference>
<dbReference type="SUPFAM" id="SSF52540">
    <property type="entry name" value="P-loop containing nucleoside triphosphate hydrolases"/>
    <property type="match status" value="1"/>
</dbReference>
<feature type="domain" description="Helicase C-terminal" evidence="6">
    <location>
        <begin position="684"/>
        <end position="877"/>
    </location>
</feature>
<dbReference type="OrthoDB" id="9814088at2"/>
<protein>
    <recommendedName>
        <fullName evidence="9">Helicase</fullName>
    </recommendedName>
</protein>
<evidence type="ECO:0000256" key="2">
    <source>
        <dbReference type="ARBA" id="ARBA00022801"/>
    </source>
</evidence>
<dbReference type="InterPro" id="IPR038718">
    <property type="entry name" value="SNF2-like_sf"/>
</dbReference>
<keyword evidence="4" id="KW-0067">ATP-binding</keyword>
<dbReference type="Pfam" id="PF00271">
    <property type="entry name" value="Helicase_C"/>
    <property type="match status" value="1"/>
</dbReference>
<dbReference type="Gene3D" id="3.40.50.10810">
    <property type="entry name" value="Tandem AAA-ATPase domain"/>
    <property type="match status" value="1"/>
</dbReference>